<dbReference type="EMBL" id="BA000021">
    <property type="protein sequence ID" value="BAC24559.1"/>
    <property type="molecule type" value="Genomic_DNA"/>
</dbReference>
<dbReference type="NCBIfam" id="TIGR02794">
    <property type="entry name" value="tolA_full"/>
    <property type="match status" value="1"/>
</dbReference>
<dbReference type="Proteomes" id="UP000000562">
    <property type="component" value="Chromosome"/>
</dbReference>
<dbReference type="KEGG" id="wbr:tolA"/>
<accession>Q8D2E1</accession>
<keyword evidence="1" id="KW-0812">Transmembrane</keyword>
<dbReference type="InterPro" id="IPR014161">
    <property type="entry name" value="Tol-Pal_TolA"/>
</dbReference>
<proteinExistence type="predicted"/>
<gene>
    <name evidence="2" type="primary">tolA</name>
</gene>
<evidence type="ECO:0000313" key="3">
    <source>
        <dbReference type="Proteomes" id="UP000000562"/>
    </source>
</evidence>
<dbReference type="SUPFAM" id="SSF74653">
    <property type="entry name" value="TolA/TonB C-terminal domain"/>
    <property type="match status" value="1"/>
</dbReference>
<feature type="transmembrane region" description="Helical" evidence="1">
    <location>
        <begin position="12"/>
        <end position="29"/>
    </location>
</feature>
<dbReference type="STRING" id="36870.gene:10368915"/>
<dbReference type="GO" id="GO:0016020">
    <property type="term" value="C:membrane"/>
    <property type="evidence" value="ECO:0007669"/>
    <property type="project" value="InterPro"/>
</dbReference>
<dbReference type="OrthoDB" id="7068768at2"/>
<dbReference type="HOGENOM" id="CLU_1111042_0_0_6"/>
<keyword evidence="1" id="KW-1133">Transmembrane helix</keyword>
<organism evidence="2 3">
    <name type="scientific">Wigglesworthia glossinidia brevipalpis</name>
    <dbReference type="NCBI Taxonomy" id="36870"/>
    <lineage>
        <taxon>Bacteria</taxon>
        <taxon>Pseudomonadati</taxon>
        <taxon>Pseudomonadota</taxon>
        <taxon>Gammaproteobacteria</taxon>
        <taxon>Enterobacterales</taxon>
        <taxon>Erwiniaceae</taxon>
        <taxon>Wigglesworthia</taxon>
    </lineage>
</organism>
<evidence type="ECO:0000256" key="1">
    <source>
        <dbReference type="SAM" id="Phobius"/>
    </source>
</evidence>
<name>Q8D2E1_WIGBR</name>
<reference evidence="2 3" key="1">
    <citation type="journal article" date="2002" name="Nat. Genet.">
        <title>Genome sequence of the endocellular obligate symbiont of tsetse flies, Wigglesworthia glossinidia.</title>
        <authorList>
            <person name="Akman L."/>
            <person name="Yamashita A."/>
            <person name="Watanabe H."/>
            <person name="Oshima K."/>
            <person name="Shiba T."/>
            <person name="Hattori M."/>
            <person name="Aksoy S."/>
        </authorList>
    </citation>
    <scope>NUCLEOTIDE SEQUENCE [LARGE SCALE GENOMIC DNA]</scope>
</reference>
<protein>
    <submittedName>
        <fullName evidence="2">TolA protein</fullName>
    </submittedName>
</protein>
<sequence>MYINKKKYIKISIFASIILHIIFIFFLNYKINFQRKKNYLDNLISSLDPIKINLEFNSNYLDIYNKKNKTNKNNINSSSEIVNNKKNLNFTKNKNEIKQKKTYNIEQIKKNIKDNSNEIEENSYKSNISNKSKKIVYNLIEDLNKSKEIKNKKINDFKEKKLSHEVENYKSIIQQAIKNKLYDYTTFKGKTCEINIEIYSNGSIKSIYMINGSEELCHAAISSAKSAKIPPPPNITVYEIVKKIKLKFNPE</sequence>
<keyword evidence="1" id="KW-0472">Membrane</keyword>
<keyword evidence="3" id="KW-1185">Reference proteome</keyword>
<dbReference type="Gene3D" id="3.30.1150.10">
    <property type="match status" value="1"/>
</dbReference>
<dbReference type="Pfam" id="PF06519">
    <property type="entry name" value="TolA"/>
    <property type="match status" value="1"/>
</dbReference>
<dbReference type="GO" id="GO:0043213">
    <property type="term" value="P:bacteriocin transport"/>
    <property type="evidence" value="ECO:0007669"/>
    <property type="project" value="InterPro"/>
</dbReference>
<dbReference type="eggNOG" id="COG3064">
    <property type="taxonomic scope" value="Bacteria"/>
</dbReference>
<dbReference type="AlphaFoldDB" id="Q8D2E1"/>
<dbReference type="GO" id="GO:0019534">
    <property type="term" value="F:toxin transmembrane transporter activity"/>
    <property type="evidence" value="ECO:0007669"/>
    <property type="project" value="InterPro"/>
</dbReference>
<evidence type="ECO:0000313" key="2">
    <source>
        <dbReference type="EMBL" id="BAC24559.1"/>
    </source>
</evidence>